<dbReference type="Proteomes" id="UP000002668">
    <property type="component" value="Genome"/>
</dbReference>
<reference evidence="2" key="1">
    <citation type="journal article" date="2011" name="Nat. Commun.">
        <title>Effector diversification within compartments of the Leptosphaeria maculans genome affected by Repeat-Induced Point mutations.</title>
        <authorList>
            <person name="Rouxel T."/>
            <person name="Grandaubert J."/>
            <person name="Hane J.K."/>
            <person name="Hoede C."/>
            <person name="van de Wouw A.P."/>
            <person name="Couloux A."/>
            <person name="Dominguez V."/>
            <person name="Anthouard V."/>
            <person name="Bally P."/>
            <person name="Bourras S."/>
            <person name="Cozijnsen A.J."/>
            <person name="Ciuffetti L.M."/>
            <person name="Degrave A."/>
            <person name="Dilmaghani A."/>
            <person name="Duret L."/>
            <person name="Fudal I."/>
            <person name="Goodwin S.B."/>
            <person name="Gout L."/>
            <person name="Glaser N."/>
            <person name="Linglin J."/>
            <person name="Kema G.H.J."/>
            <person name="Lapalu N."/>
            <person name="Lawrence C.B."/>
            <person name="May K."/>
            <person name="Meyer M."/>
            <person name="Ollivier B."/>
            <person name="Poulain J."/>
            <person name="Schoch C.L."/>
            <person name="Simon A."/>
            <person name="Spatafora J.W."/>
            <person name="Stachowiak A."/>
            <person name="Turgeon B.G."/>
            <person name="Tyler B.M."/>
            <person name="Vincent D."/>
            <person name="Weissenbach J."/>
            <person name="Amselem J."/>
            <person name="Quesneville H."/>
            <person name="Oliver R.P."/>
            <person name="Wincker P."/>
            <person name="Balesdent M.-H."/>
            <person name="Howlett B.J."/>
        </authorList>
    </citation>
    <scope>NUCLEOTIDE SEQUENCE [LARGE SCALE GENOMIC DNA]</scope>
    <source>
        <strain evidence="2">JN3 / isolate v23.1.3 / race Av1-4-5-6-7-8</strain>
    </source>
</reference>
<evidence type="ECO:0000313" key="2">
    <source>
        <dbReference type="Proteomes" id="UP000002668"/>
    </source>
</evidence>
<evidence type="ECO:0000313" key="1">
    <source>
        <dbReference type="EMBL" id="CBY00544.1"/>
    </source>
</evidence>
<dbReference type="HOGENOM" id="CLU_2961244_0_0_1"/>
<keyword evidence="2" id="KW-1185">Reference proteome</keyword>
<gene>
    <name evidence="1" type="ORF">LEMA_uP016740.1</name>
</gene>
<name>E5AA53_LEPMJ</name>
<accession>E5AA53</accession>
<proteinExistence type="predicted"/>
<protein>
    <submittedName>
        <fullName evidence="1">Predicted protein</fullName>
    </submittedName>
</protein>
<dbReference type="EMBL" id="FP929138">
    <property type="protein sequence ID" value="CBY00544.1"/>
    <property type="molecule type" value="Genomic_DNA"/>
</dbReference>
<dbReference type="VEuPathDB" id="FungiDB:LEMA_uP016740.1"/>
<sequence length="59" mass="6330">MTNVVTSSDSSYTVVADRKLGRCRKSNVTTRPLHGCSVLHRNTNTLNGSIMAQASAQGH</sequence>
<organism evidence="2">
    <name type="scientific">Leptosphaeria maculans (strain JN3 / isolate v23.1.3 / race Av1-4-5-6-7-8)</name>
    <name type="common">Blackleg fungus</name>
    <name type="synonym">Phoma lingam</name>
    <dbReference type="NCBI Taxonomy" id="985895"/>
    <lineage>
        <taxon>Eukaryota</taxon>
        <taxon>Fungi</taxon>
        <taxon>Dikarya</taxon>
        <taxon>Ascomycota</taxon>
        <taxon>Pezizomycotina</taxon>
        <taxon>Dothideomycetes</taxon>
        <taxon>Pleosporomycetidae</taxon>
        <taxon>Pleosporales</taxon>
        <taxon>Pleosporineae</taxon>
        <taxon>Leptosphaeriaceae</taxon>
        <taxon>Plenodomus</taxon>
        <taxon>Plenodomus lingam/Leptosphaeria maculans species complex</taxon>
    </lineage>
</organism>
<dbReference type="AlphaFoldDB" id="E5AA53"/>
<dbReference type="InParanoid" id="E5AA53"/>